<dbReference type="AlphaFoldDB" id="A0A4Q9MTP6"/>
<dbReference type="InterPro" id="IPR036597">
    <property type="entry name" value="Fido-like_dom_sf"/>
</dbReference>
<evidence type="ECO:0000259" key="1">
    <source>
        <dbReference type="PROSITE" id="PS51459"/>
    </source>
</evidence>
<dbReference type="GO" id="GO:0016301">
    <property type="term" value="F:kinase activity"/>
    <property type="evidence" value="ECO:0007669"/>
    <property type="project" value="InterPro"/>
</dbReference>
<organism evidence="2">
    <name type="scientific">Dichomitus squalens</name>
    <dbReference type="NCBI Taxonomy" id="114155"/>
    <lineage>
        <taxon>Eukaryota</taxon>
        <taxon>Fungi</taxon>
        <taxon>Dikarya</taxon>
        <taxon>Basidiomycota</taxon>
        <taxon>Agaricomycotina</taxon>
        <taxon>Agaricomycetes</taxon>
        <taxon>Polyporales</taxon>
        <taxon>Polyporaceae</taxon>
        <taxon>Dichomitus</taxon>
    </lineage>
</organism>
<sequence length="142" mass="15327">MAAHATRLARIFTPEYACRINAQIVHPAPSQLVKPNELESALARPLNVAVYEPNRHAAYLAATLSFGIINGHPFLDGNKRTAFFLANEYLRAQGLPGLLDQGKIGNVYQGLVDIADRHINAAAGKLDVEGLASRLGSQKPES</sequence>
<accession>A0A4Q9MTP6</accession>
<dbReference type="Proteomes" id="UP000292957">
    <property type="component" value="Unassembled WGS sequence"/>
</dbReference>
<dbReference type="PROSITE" id="PS51459">
    <property type="entry name" value="FIDO"/>
    <property type="match status" value="1"/>
</dbReference>
<dbReference type="PANTHER" id="PTHR39426">
    <property type="entry name" value="HOMOLOGY TO DEATH-ON-CURING PROTEIN OF PHAGE P1"/>
    <property type="match status" value="1"/>
</dbReference>
<dbReference type="InterPro" id="IPR006440">
    <property type="entry name" value="Doc"/>
</dbReference>
<reference evidence="2" key="1">
    <citation type="submission" date="2019-01" db="EMBL/GenBank/DDBJ databases">
        <title>Draft genome sequences of three monokaryotic isolates of the white-rot basidiomycete fungus Dichomitus squalens.</title>
        <authorList>
            <consortium name="DOE Joint Genome Institute"/>
            <person name="Lopez S.C."/>
            <person name="Andreopoulos B."/>
            <person name="Pangilinan J."/>
            <person name="Lipzen A."/>
            <person name="Riley R."/>
            <person name="Ahrendt S."/>
            <person name="Ng V."/>
            <person name="Barry K."/>
            <person name="Daum C."/>
            <person name="Grigoriev I.V."/>
            <person name="Hilden K.S."/>
            <person name="Makela M.R."/>
            <person name="de Vries R.P."/>
        </authorList>
    </citation>
    <scope>NUCLEOTIDE SEQUENCE [LARGE SCALE GENOMIC DNA]</scope>
    <source>
        <strain evidence="2">OM18370.1</strain>
    </source>
</reference>
<evidence type="ECO:0000313" key="2">
    <source>
        <dbReference type="EMBL" id="TBU29952.1"/>
    </source>
</evidence>
<dbReference type="SUPFAM" id="SSF140931">
    <property type="entry name" value="Fic-like"/>
    <property type="match status" value="1"/>
</dbReference>
<dbReference type="EMBL" id="ML143409">
    <property type="protein sequence ID" value="TBU29952.1"/>
    <property type="molecule type" value="Genomic_DNA"/>
</dbReference>
<feature type="domain" description="Fido" evidence="1">
    <location>
        <begin position="1"/>
        <end position="137"/>
    </location>
</feature>
<proteinExistence type="predicted"/>
<dbReference type="InterPro" id="IPR003812">
    <property type="entry name" value="Fido"/>
</dbReference>
<dbReference type="OrthoDB" id="3049701at2759"/>
<protein>
    <recommendedName>
        <fullName evidence="1">Fido domain-containing protein</fullName>
    </recommendedName>
</protein>
<dbReference type="Gene3D" id="1.20.120.1870">
    <property type="entry name" value="Fic/DOC protein, Fido domain"/>
    <property type="match status" value="1"/>
</dbReference>
<dbReference type="InterPro" id="IPR053737">
    <property type="entry name" value="Type_II_TA_Toxin"/>
</dbReference>
<dbReference type="Pfam" id="PF02661">
    <property type="entry name" value="Fic"/>
    <property type="match status" value="1"/>
</dbReference>
<gene>
    <name evidence="2" type="ORF">BD311DRAFT_755511</name>
</gene>
<name>A0A4Q9MTP6_9APHY</name>
<dbReference type="PANTHER" id="PTHR39426:SF1">
    <property type="entry name" value="HOMOLOGY TO DEATH-ON-CURING PROTEIN OF PHAGE P1"/>
    <property type="match status" value="1"/>
</dbReference>